<evidence type="ECO:0000313" key="2">
    <source>
        <dbReference type="Proteomes" id="UP000269396"/>
    </source>
</evidence>
<gene>
    <name evidence="1" type="ORF">SMTD_LOCUS15274</name>
</gene>
<dbReference type="Proteomes" id="UP000269396">
    <property type="component" value="Unassembled WGS sequence"/>
</dbReference>
<name>A0A183PLN7_9TREM</name>
<feature type="non-terminal residue" evidence="1">
    <location>
        <position position="1"/>
    </location>
</feature>
<evidence type="ECO:0000313" key="1">
    <source>
        <dbReference type="EMBL" id="VDP68162.1"/>
    </source>
</evidence>
<protein>
    <submittedName>
        <fullName evidence="1">Uncharacterized protein</fullName>
    </submittedName>
</protein>
<sequence>AEEEIRKRQWKWIRHTLTKSPNCITRQALTRNREGKRMSRQLYCMGRKLGELRMPSSRRHRCSLIVVYTKYFGSVCQILSATTNYGREQIRSQWRKKSGRVAGSG</sequence>
<proteinExistence type="predicted"/>
<dbReference type="EMBL" id="UZAL01035656">
    <property type="protein sequence ID" value="VDP68162.1"/>
    <property type="molecule type" value="Genomic_DNA"/>
</dbReference>
<dbReference type="AlphaFoldDB" id="A0A183PLN7"/>
<reference evidence="1 2" key="1">
    <citation type="submission" date="2018-11" db="EMBL/GenBank/DDBJ databases">
        <authorList>
            <consortium name="Pathogen Informatics"/>
        </authorList>
    </citation>
    <scope>NUCLEOTIDE SEQUENCE [LARGE SCALE GENOMIC DNA]</scope>
    <source>
        <strain>Denwood</strain>
        <strain evidence="2">Zambia</strain>
    </source>
</reference>
<accession>A0A183PLN7</accession>
<organism evidence="1 2">
    <name type="scientific">Schistosoma mattheei</name>
    <dbReference type="NCBI Taxonomy" id="31246"/>
    <lineage>
        <taxon>Eukaryota</taxon>
        <taxon>Metazoa</taxon>
        <taxon>Spiralia</taxon>
        <taxon>Lophotrochozoa</taxon>
        <taxon>Platyhelminthes</taxon>
        <taxon>Trematoda</taxon>
        <taxon>Digenea</taxon>
        <taxon>Strigeidida</taxon>
        <taxon>Schistosomatoidea</taxon>
        <taxon>Schistosomatidae</taxon>
        <taxon>Schistosoma</taxon>
    </lineage>
</organism>
<keyword evidence="2" id="KW-1185">Reference proteome</keyword>